<evidence type="ECO:0000313" key="3">
    <source>
        <dbReference type="Proteomes" id="UP000030428"/>
    </source>
</evidence>
<evidence type="ECO:0000313" key="2">
    <source>
        <dbReference type="EMBL" id="TGO01939.1"/>
    </source>
</evidence>
<dbReference type="SUPFAM" id="SSF49299">
    <property type="entry name" value="PKD domain"/>
    <property type="match status" value="1"/>
</dbReference>
<dbReference type="InterPro" id="IPR000601">
    <property type="entry name" value="PKD_dom"/>
</dbReference>
<dbReference type="Gene3D" id="2.60.40.10">
    <property type="entry name" value="Immunoglobulins"/>
    <property type="match status" value="1"/>
</dbReference>
<keyword evidence="3" id="KW-1185">Reference proteome</keyword>
<dbReference type="InterPro" id="IPR013783">
    <property type="entry name" value="Ig-like_fold"/>
</dbReference>
<evidence type="ECO:0000259" key="1">
    <source>
        <dbReference type="PROSITE" id="PS50093"/>
    </source>
</evidence>
<dbReference type="InterPro" id="IPR035986">
    <property type="entry name" value="PKD_dom_sf"/>
</dbReference>
<dbReference type="InterPro" id="IPR022409">
    <property type="entry name" value="PKD/Chitinase_dom"/>
</dbReference>
<proteinExistence type="predicted"/>
<dbReference type="InterPro" id="IPR028994">
    <property type="entry name" value="Integrin_alpha_N"/>
</dbReference>
<dbReference type="Pfam" id="PF18911">
    <property type="entry name" value="PKD_4"/>
    <property type="match status" value="1"/>
</dbReference>
<organism evidence="2 3">
    <name type="scientific">Candidatus Thiomargarita nelsonii</name>
    <dbReference type="NCBI Taxonomy" id="1003181"/>
    <lineage>
        <taxon>Bacteria</taxon>
        <taxon>Pseudomonadati</taxon>
        <taxon>Pseudomonadota</taxon>
        <taxon>Gammaproteobacteria</taxon>
        <taxon>Thiotrichales</taxon>
        <taxon>Thiotrichaceae</taxon>
        <taxon>Thiomargarita</taxon>
    </lineage>
</organism>
<reference evidence="2 3" key="1">
    <citation type="journal article" date="2016" name="Front. Microbiol.">
        <title>Single-Cell (Meta-)Genomics of a Dimorphic Candidatus Thiomargarita nelsonii Reveals Genomic Plasticity.</title>
        <authorList>
            <person name="Flood B.E."/>
            <person name="Fliss P."/>
            <person name="Jones D.S."/>
            <person name="Dick G.J."/>
            <person name="Jain S."/>
            <person name="Kaster A.K."/>
            <person name="Winkel M."/>
            <person name="Mussmann M."/>
            <person name="Bailey J."/>
        </authorList>
    </citation>
    <scope>NUCLEOTIDE SEQUENCE [LARGE SCALE GENOMIC DNA]</scope>
    <source>
        <strain evidence="2">Hydrate Ridge</strain>
    </source>
</reference>
<dbReference type="EMBL" id="JSZA02000374">
    <property type="protein sequence ID" value="TGO01939.1"/>
    <property type="molecule type" value="Genomic_DNA"/>
</dbReference>
<sequence>MKKKSHKFASFLLSGKAATLPFFTYSSSADEISDFVRELSSHQAGQEFNVVDNVGLSAEMVVPSQSTTHNSFTGISIVLTSLHDGDEIFIASADDKDAPEYLAVDSRFRIGSTNFRVLKSFHFDASDSSLSYSQVNGDTYTLSVPIALSQLSSHTGNFYVQALIVKSDGGLTFSELDSINYRVSQSTVSDCYGNTSPVAQFTATPPQGTVPLFVNLDGSSSYDQDSDGSIVSYEWSIYGGPTLPSGVNTSTTLATPGDHSIVLTVTDNCGASDTDQQTVHVEPDNVKNDVIIDFGPSIGTYTFMNNSSWAKVHNLSAKSMVTGDIDGSGQDDVIFDFPSYGIFALMNYSNWVSQHGLSANSMVTGDIDGSGQDDVIIDFGNIYGLWVWMNNSSWSKIHSLSADSMVTGDLDGNGQDDVIIDFGNIYGLWVRMNNSSWAKLHSVSAERMVTGDLDGNGQDDVIIDFDHPYDIFVWMNNNKWKPISASGDFLVIGDLNGNFKAELIISFGPFGLWVRMDDGQWIKLHDLPAQNMVTGNIDGVSPVVLSADGAATEVEKTQMERGLPLELENTAVLPKAQESVLPQSSDHN</sequence>
<accession>A0A4E0QKM1</accession>
<dbReference type="SUPFAM" id="SSF69318">
    <property type="entry name" value="Integrin alpha N-terminal domain"/>
    <property type="match status" value="1"/>
</dbReference>
<dbReference type="SMART" id="SM00089">
    <property type="entry name" value="PKD"/>
    <property type="match status" value="1"/>
</dbReference>
<gene>
    <name evidence="2" type="ORF">PN36_33930</name>
</gene>
<dbReference type="AlphaFoldDB" id="A0A4E0QKM1"/>
<protein>
    <recommendedName>
        <fullName evidence="1">PKD domain-containing protein</fullName>
    </recommendedName>
</protein>
<feature type="domain" description="PKD" evidence="1">
    <location>
        <begin position="197"/>
        <end position="282"/>
    </location>
</feature>
<dbReference type="Proteomes" id="UP000030428">
    <property type="component" value="Unassembled WGS sequence"/>
</dbReference>
<dbReference type="PROSITE" id="PS50093">
    <property type="entry name" value="PKD"/>
    <property type="match status" value="1"/>
</dbReference>
<comment type="caution">
    <text evidence="2">The sequence shown here is derived from an EMBL/GenBank/DDBJ whole genome shotgun (WGS) entry which is preliminary data.</text>
</comment>
<dbReference type="CDD" id="cd00146">
    <property type="entry name" value="PKD"/>
    <property type="match status" value="1"/>
</dbReference>
<name>A0A4E0QKM1_9GAMM</name>